<dbReference type="InterPro" id="IPR056009">
    <property type="entry name" value="DUF7587"/>
</dbReference>
<evidence type="ECO:0000259" key="3">
    <source>
        <dbReference type="Pfam" id="PF24494"/>
    </source>
</evidence>
<feature type="region of interest" description="Disordered" evidence="1">
    <location>
        <begin position="340"/>
        <end position="413"/>
    </location>
</feature>
<evidence type="ECO:0000313" key="5">
    <source>
        <dbReference type="Proteomes" id="UP000815677"/>
    </source>
</evidence>
<evidence type="ECO:0000256" key="1">
    <source>
        <dbReference type="SAM" id="MobiDB-lite"/>
    </source>
</evidence>
<reference evidence="4" key="1">
    <citation type="submission" date="2014-09" db="EMBL/GenBank/DDBJ databases">
        <title>Genome sequence of the luminous mushroom Mycena chlorophos for searching fungal bioluminescence genes.</title>
        <authorList>
            <person name="Tanaka Y."/>
            <person name="Kasuga D."/>
            <person name="Oba Y."/>
            <person name="Hase S."/>
            <person name="Sato K."/>
            <person name="Oba Y."/>
            <person name="Sakakibara Y."/>
        </authorList>
    </citation>
    <scope>NUCLEOTIDE SEQUENCE</scope>
</reference>
<gene>
    <name evidence="4" type="ORF">MCHLO_17105</name>
</gene>
<proteinExistence type="predicted"/>
<feature type="compositionally biased region" description="Pro residues" evidence="1">
    <location>
        <begin position="393"/>
        <end position="403"/>
    </location>
</feature>
<dbReference type="Pfam" id="PF24494">
    <property type="entry name" value="DUF7587"/>
    <property type="match status" value="1"/>
</dbReference>
<feature type="region of interest" description="Disordered" evidence="1">
    <location>
        <begin position="441"/>
        <end position="512"/>
    </location>
</feature>
<protein>
    <recommendedName>
        <fullName evidence="3">DUF7587 domain-containing protein</fullName>
    </recommendedName>
</protein>
<keyword evidence="2" id="KW-0472">Membrane</keyword>
<keyword evidence="2" id="KW-0812">Transmembrane</keyword>
<evidence type="ECO:0000313" key="4">
    <source>
        <dbReference type="EMBL" id="GAT61037.1"/>
    </source>
</evidence>
<dbReference type="Proteomes" id="UP000815677">
    <property type="component" value="Unassembled WGS sequence"/>
</dbReference>
<keyword evidence="2" id="KW-1133">Transmembrane helix</keyword>
<sequence length="560" mass="61350">MSASCECCSDLHLPQFGFSSEVGFRRLAERNLFLFRVHTPKAAPSQSLLDDAFVAPRFDTRYSDSDERILHEPPVPTYAEVARHLDWTTRLSSMYVSASFSFMWAIWEGLRRYHFGVKHDVEIAVIDATASVIAQRAATAVEVLNSASPSVRHPDHWKWYHHAQESQAVLIYGTVPQLAVLASIPLAKILDALPSYVLRPFPSLRPAPTLLERVAWFYPRPPSKPSFHTFCTVQTAFFRALSPAAQNADATRGAVRLAMAFLGGWVAWMVQLLAMPDAGHDTNTGAQNVFARQASRKVFELAQTIARWPYESRDHDMWRAVVQGLEAFVDEEIKRVEIGGPPKLLQQQPAVKTEDDVASSSPDWAEVKTPRPTRMPLPISLPSPIQRASSHLPTPPPTPPPSLVSPAGSDAPSTNHVTTLPLCLDIDAPLLARVNEALDQGEQSSRALDGPTRLQTPLTPPDSPVLSPIMPGGTRPSPIEPLNLSDLHTHRAPSPTEIGTAPPATPTELDSGSDSVSHLFTSLVFASLTEAAFILLTGFIFGAVLVIELAQRPPTRLYVS</sequence>
<name>A0ABQ0MCK6_MYCCL</name>
<feature type="domain" description="DUF7587" evidence="3">
    <location>
        <begin position="33"/>
        <end position="188"/>
    </location>
</feature>
<accession>A0ABQ0MCK6</accession>
<dbReference type="EMBL" id="DF849972">
    <property type="protein sequence ID" value="GAT61037.1"/>
    <property type="molecule type" value="Genomic_DNA"/>
</dbReference>
<feature type="transmembrane region" description="Helical" evidence="2">
    <location>
        <begin position="523"/>
        <end position="547"/>
    </location>
</feature>
<organism evidence="4 5">
    <name type="scientific">Mycena chlorophos</name>
    <name type="common">Agaric fungus</name>
    <name type="synonym">Agaricus chlorophos</name>
    <dbReference type="NCBI Taxonomy" id="658473"/>
    <lineage>
        <taxon>Eukaryota</taxon>
        <taxon>Fungi</taxon>
        <taxon>Dikarya</taxon>
        <taxon>Basidiomycota</taxon>
        <taxon>Agaricomycotina</taxon>
        <taxon>Agaricomycetes</taxon>
        <taxon>Agaricomycetidae</taxon>
        <taxon>Agaricales</taxon>
        <taxon>Marasmiineae</taxon>
        <taxon>Mycenaceae</taxon>
        <taxon>Mycena</taxon>
    </lineage>
</organism>
<keyword evidence="5" id="KW-1185">Reference proteome</keyword>
<evidence type="ECO:0000256" key="2">
    <source>
        <dbReference type="SAM" id="Phobius"/>
    </source>
</evidence>